<evidence type="ECO:0000313" key="2">
    <source>
        <dbReference type="EMBL" id="ASS74599.1"/>
    </source>
</evidence>
<dbReference type="InterPro" id="IPR008964">
    <property type="entry name" value="Invasin/intimin_cell_adhesion"/>
</dbReference>
<evidence type="ECO:0008006" key="4">
    <source>
        <dbReference type="Google" id="ProtNLM"/>
    </source>
</evidence>
<sequence length="138" mass="14618">MKKSMIWMATLTLAVSTMAGAGAVDAKTASAAQAQSTISTTTTIVLNDWYVPSGQNLIGKVVVKDANNQPVVGAPVTVKLIDSWRVERNRRVGTTNSLGELSFTLSTPDFGYYDVIAVTSSFASYTGSTGYSSAEFAY</sequence>
<keyword evidence="1" id="KW-0732">Signal</keyword>
<dbReference type="KEGG" id="tab:CIG75_06080"/>
<dbReference type="Gene3D" id="2.60.40.10">
    <property type="entry name" value="Immunoglobulins"/>
    <property type="match status" value="1"/>
</dbReference>
<evidence type="ECO:0000256" key="1">
    <source>
        <dbReference type="SAM" id="SignalP"/>
    </source>
</evidence>
<dbReference type="SUPFAM" id="SSF49373">
    <property type="entry name" value="Invasin/intimin cell-adhesion fragments"/>
    <property type="match status" value="1"/>
</dbReference>
<dbReference type="EMBL" id="CP022657">
    <property type="protein sequence ID" value="ASS74599.1"/>
    <property type="molecule type" value="Genomic_DNA"/>
</dbReference>
<reference evidence="2 3" key="1">
    <citation type="journal article" date="2015" name="Int. J. Syst. Evol. Microbiol.">
        <title>Tumebacillus algifaecis sp. nov., isolated from decomposing algal scum.</title>
        <authorList>
            <person name="Wu Y.F."/>
            <person name="Zhang B."/>
            <person name="Xing P."/>
            <person name="Wu Q.L."/>
            <person name="Liu S.J."/>
        </authorList>
    </citation>
    <scope>NUCLEOTIDE SEQUENCE [LARGE SCALE GENOMIC DNA]</scope>
    <source>
        <strain evidence="2 3">THMBR28</strain>
    </source>
</reference>
<accession>A0A223CYV8</accession>
<evidence type="ECO:0000313" key="3">
    <source>
        <dbReference type="Proteomes" id="UP000214688"/>
    </source>
</evidence>
<proteinExistence type="predicted"/>
<organism evidence="2 3">
    <name type="scientific">Tumebacillus algifaecis</name>
    <dbReference type="NCBI Taxonomy" id="1214604"/>
    <lineage>
        <taxon>Bacteria</taxon>
        <taxon>Bacillati</taxon>
        <taxon>Bacillota</taxon>
        <taxon>Bacilli</taxon>
        <taxon>Bacillales</taxon>
        <taxon>Alicyclobacillaceae</taxon>
        <taxon>Tumebacillus</taxon>
    </lineage>
</organism>
<protein>
    <recommendedName>
        <fullName evidence="4">Big-1 domain-containing protein</fullName>
    </recommendedName>
</protein>
<dbReference type="Proteomes" id="UP000214688">
    <property type="component" value="Chromosome"/>
</dbReference>
<dbReference type="RefSeq" id="WP_094235849.1">
    <property type="nucleotide sequence ID" value="NZ_CP022657.1"/>
</dbReference>
<feature type="chain" id="PRO_5038817991" description="Big-1 domain-containing protein" evidence="1">
    <location>
        <begin position="22"/>
        <end position="138"/>
    </location>
</feature>
<dbReference type="AlphaFoldDB" id="A0A223CYV8"/>
<keyword evidence="3" id="KW-1185">Reference proteome</keyword>
<gene>
    <name evidence="2" type="ORF">CIG75_06080</name>
</gene>
<dbReference type="InterPro" id="IPR013783">
    <property type="entry name" value="Ig-like_fold"/>
</dbReference>
<feature type="signal peptide" evidence="1">
    <location>
        <begin position="1"/>
        <end position="21"/>
    </location>
</feature>
<name>A0A223CYV8_9BACL</name>